<evidence type="ECO:0000313" key="2">
    <source>
        <dbReference type="Proteomes" id="UP001059041"/>
    </source>
</evidence>
<keyword evidence="2" id="KW-1185">Reference proteome</keyword>
<dbReference type="EMBL" id="JAFHDT010000001">
    <property type="protein sequence ID" value="KAI7814123.1"/>
    <property type="molecule type" value="Genomic_DNA"/>
</dbReference>
<comment type="caution">
    <text evidence="1">The sequence shown here is derived from an EMBL/GenBank/DDBJ whole genome shotgun (WGS) entry which is preliminary data.</text>
</comment>
<sequence>MPRSSGALCLYLSDSLAIKGRESSSDIPASANIIFVVRPAAPAECALRVRVADWVRVPDARLFAHRLTADCGRLASKFREF</sequence>
<reference evidence="1" key="1">
    <citation type="submission" date="2021-02" db="EMBL/GenBank/DDBJ databases">
        <title>Comparative genomics reveals that relaxation of natural selection precedes convergent phenotypic evolution of cavefish.</title>
        <authorList>
            <person name="Peng Z."/>
        </authorList>
    </citation>
    <scope>NUCLEOTIDE SEQUENCE</scope>
    <source>
        <tissue evidence="1">Muscle</tissue>
    </source>
</reference>
<accession>A0A9W8CC71</accession>
<protein>
    <submittedName>
        <fullName evidence="1">Uncharacterized protein</fullName>
    </submittedName>
</protein>
<dbReference type="Proteomes" id="UP001059041">
    <property type="component" value="Linkage Group LG1"/>
</dbReference>
<dbReference type="AlphaFoldDB" id="A0A9W8CC71"/>
<evidence type="ECO:0000313" key="1">
    <source>
        <dbReference type="EMBL" id="KAI7814123.1"/>
    </source>
</evidence>
<organism evidence="1 2">
    <name type="scientific">Triplophysa rosa</name>
    <name type="common">Cave loach</name>
    <dbReference type="NCBI Taxonomy" id="992332"/>
    <lineage>
        <taxon>Eukaryota</taxon>
        <taxon>Metazoa</taxon>
        <taxon>Chordata</taxon>
        <taxon>Craniata</taxon>
        <taxon>Vertebrata</taxon>
        <taxon>Euteleostomi</taxon>
        <taxon>Actinopterygii</taxon>
        <taxon>Neopterygii</taxon>
        <taxon>Teleostei</taxon>
        <taxon>Ostariophysi</taxon>
        <taxon>Cypriniformes</taxon>
        <taxon>Nemacheilidae</taxon>
        <taxon>Triplophysa</taxon>
    </lineage>
</organism>
<proteinExistence type="predicted"/>
<gene>
    <name evidence="1" type="ORF">IRJ41_008488</name>
</gene>
<name>A0A9W8CC71_TRIRA</name>